<feature type="chain" id="PRO_5040496285" description="FAD-binding PCMH-type domain-containing protein" evidence="4">
    <location>
        <begin position="19"/>
        <end position="631"/>
    </location>
</feature>
<dbReference type="InterPro" id="IPR006094">
    <property type="entry name" value="Oxid_FAD_bind_N"/>
</dbReference>
<accession>A0A9P9W9Q9</accession>
<protein>
    <recommendedName>
        <fullName evidence="5">FAD-binding PCMH-type domain-containing protein</fullName>
    </recommendedName>
</protein>
<dbReference type="SUPFAM" id="SSF56176">
    <property type="entry name" value="FAD-binding/transporter-associated domain-like"/>
    <property type="match status" value="1"/>
</dbReference>
<comment type="similarity">
    <text evidence="1">Belongs to the oxygen-dependent FAD-linked oxidoreductase family.</text>
</comment>
<dbReference type="InterPro" id="IPR050432">
    <property type="entry name" value="FAD-linked_Oxidoreductases_BP"/>
</dbReference>
<reference evidence="6" key="1">
    <citation type="submission" date="2021-03" db="EMBL/GenBank/DDBJ databases">
        <title>Revisited historic fungal species revealed as producer of novel bioactive compounds through whole genome sequencing and comparative genomics.</title>
        <authorList>
            <person name="Vignolle G.A."/>
            <person name="Hochenegger N."/>
            <person name="Mach R.L."/>
            <person name="Mach-Aigner A.R."/>
            <person name="Javad Rahimi M."/>
            <person name="Salim K.A."/>
            <person name="Chan C.M."/>
            <person name="Lim L.B.L."/>
            <person name="Cai F."/>
            <person name="Druzhinina I.S."/>
            <person name="U'Ren J.M."/>
            <person name="Derntl C."/>
        </authorList>
    </citation>
    <scope>NUCLEOTIDE SEQUENCE</scope>
    <source>
        <strain evidence="6">TUCIM 5799</strain>
    </source>
</reference>
<evidence type="ECO:0000256" key="1">
    <source>
        <dbReference type="ARBA" id="ARBA00005466"/>
    </source>
</evidence>
<dbReference type="PROSITE" id="PS51387">
    <property type="entry name" value="FAD_PCMH"/>
    <property type="match status" value="1"/>
</dbReference>
<dbReference type="AlphaFoldDB" id="A0A9P9W9Q9"/>
<feature type="domain" description="FAD-binding PCMH-type" evidence="5">
    <location>
        <begin position="146"/>
        <end position="325"/>
    </location>
</feature>
<feature type="signal peptide" evidence="4">
    <location>
        <begin position="1"/>
        <end position="18"/>
    </location>
</feature>
<proteinExistence type="inferred from homology"/>
<dbReference type="InterPro" id="IPR016166">
    <property type="entry name" value="FAD-bd_PCMH"/>
</dbReference>
<dbReference type="InterPro" id="IPR016169">
    <property type="entry name" value="FAD-bd_PCMH_sub2"/>
</dbReference>
<evidence type="ECO:0000256" key="3">
    <source>
        <dbReference type="SAM" id="MobiDB-lite"/>
    </source>
</evidence>
<feature type="region of interest" description="Disordered" evidence="3">
    <location>
        <begin position="439"/>
        <end position="462"/>
    </location>
</feature>
<organism evidence="6 7">
    <name type="scientific">Neoarthrinium moseri</name>
    <dbReference type="NCBI Taxonomy" id="1658444"/>
    <lineage>
        <taxon>Eukaryota</taxon>
        <taxon>Fungi</taxon>
        <taxon>Dikarya</taxon>
        <taxon>Ascomycota</taxon>
        <taxon>Pezizomycotina</taxon>
        <taxon>Sordariomycetes</taxon>
        <taxon>Xylariomycetidae</taxon>
        <taxon>Amphisphaeriales</taxon>
        <taxon>Apiosporaceae</taxon>
        <taxon>Neoarthrinium</taxon>
    </lineage>
</organism>
<dbReference type="PANTHER" id="PTHR13878:SF91">
    <property type="entry name" value="FAD BINDING DOMAIN PROTEIN (AFU_ORTHOLOGUE AFUA_6G12070)-RELATED"/>
    <property type="match status" value="1"/>
</dbReference>
<evidence type="ECO:0000256" key="4">
    <source>
        <dbReference type="SAM" id="SignalP"/>
    </source>
</evidence>
<keyword evidence="2" id="KW-0560">Oxidoreductase</keyword>
<evidence type="ECO:0000313" key="7">
    <source>
        <dbReference type="Proteomes" id="UP000829685"/>
    </source>
</evidence>
<comment type="caution">
    <text evidence="6">The sequence shown here is derived from an EMBL/GenBank/DDBJ whole genome shotgun (WGS) entry which is preliminary data.</text>
</comment>
<name>A0A9P9W9Q9_9PEZI</name>
<evidence type="ECO:0000259" key="5">
    <source>
        <dbReference type="PROSITE" id="PS51387"/>
    </source>
</evidence>
<dbReference type="Pfam" id="PF01565">
    <property type="entry name" value="FAD_binding_4"/>
    <property type="match status" value="1"/>
</dbReference>
<sequence>MYSRRVFMVVGFVIKVACINFNFESTQLQEADIKDFPAIAFGNISNLNSTYDGPQCKVFPESPDWPLDDEWVKLNNTLGGALLKPAPPGAVCYNSSSYYNSDQCTYIVRNAANSRFYINDPLTVLTAWAQGNTCPATLTTQGVCTQGGFPTYVVNATTVKQVQIAVNFARNRNIRLVVKNTGHDFNGRSTGAGALSIWTHNLKSFEYMPQYTQGEYSGRAARVASGLESWEMFPYMALHNMTVVVPSGYTVGPYGGWMAGGGHSLLGSLYGMGADQPLSLQVVTANGRFVTADPETNKDLYHALRGGGPGSYGVVTSAIVKAYPPIIVTAAPLSFNLFSGPLSVSSITDAHPSAADDPVTVNDTEAFWSAHNLYYYFGKAVVDDANGATYSYVSRTGNGSYSFRSTFEFPGKTIPQVKAFMQTLISAVNDLGVPVKNEDPTVSTSWTSMRDGKGDTPGSSRFSSRIFPRKNWEDKALFNQTMWAIRETVEAGYQFHGIHMTPSEAKAGYPGNNAVNPAFRTGLMHADVFDRTTGASTSPEEVKSNHARLDSYMNKIRAVTPGGGAYVNEADVLEPNWQTSFWGSKYEGLLEIKKRHDPWGLFWAPTTVGSEEWAVRTSDGLPTQNGRLCRV</sequence>
<dbReference type="InterPro" id="IPR012951">
    <property type="entry name" value="BBE"/>
</dbReference>
<keyword evidence="4" id="KW-0732">Signal</keyword>
<dbReference type="Pfam" id="PF08031">
    <property type="entry name" value="BBE"/>
    <property type="match status" value="1"/>
</dbReference>
<evidence type="ECO:0000313" key="6">
    <source>
        <dbReference type="EMBL" id="KAI1852214.1"/>
    </source>
</evidence>
<dbReference type="Gene3D" id="3.30.465.10">
    <property type="match status" value="2"/>
</dbReference>
<dbReference type="GO" id="GO:0071949">
    <property type="term" value="F:FAD binding"/>
    <property type="evidence" value="ECO:0007669"/>
    <property type="project" value="InterPro"/>
</dbReference>
<keyword evidence="7" id="KW-1185">Reference proteome</keyword>
<dbReference type="PANTHER" id="PTHR13878">
    <property type="entry name" value="GULONOLACTONE OXIDASE"/>
    <property type="match status" value="1"/>
</dbReference>
<dbReference type="EMBL" id="JAFIMR010000062">
    <property type="protein sequence ID" value="KAI1852214.1"/>
    <property type="molecule type" value="Genomic_DNA"/>
</dbReference>
<dbReference type="Proteomes" id="UP000829685">
    <property type="component" value="Unassembled WGS sequence"/>
</dbReference>
<dbReference type="InterPro" id="IPR036318">
    <property type="entry name" value="FAD-bd_PCMH-like_sf"/>
</dbReference>
<gene>
    <name evidence="6" type="ORF">JX265_013067</name>
</gene>
<evidence type="ECO:0000256" key="2">
    <source>
        <dbReference type="ARBA" id="ARBA00023002"/>
    </source>
</evidence>
<dbReference type="GO" id="GO:0016491">
    <property type="term" value="F:oxidoreductase activity"/>
    <property type="evidence" value="ECO:0007669"/>
    <property type="project" value="UniProtKB-KW"/>
</dbReference>